<evidence type="ECO:0000256" key="1">
    <source>
        <dbReference type="SAM" id="MobiDB-lite"/>
    </source>
</evidence>
<reference evidence="3" key="1">
    <citation type="submission" date="2021-04" db="EMBL/GenBank/DDBJ databases">
        <title>Phylogenetic analysis of Acidobacteriaceae.</title>
        <authorList>
            <person name="Qiu L."/>
            <person name="Zhang Q."/>
        </authorList>
    </citation>
    <scope>NUCLEOTIDE SEQUENCE</scope>
    <source>
        <strain evidence="3">DSM 25168</strain>
    </source>
</reference>
<feature type="transmembrane region" description="Helical" evidence="2">
    <location>
        <begin position="15"/>
        <end position="33"/>
    </location>
</feature>
<feature type="transmembrane region" description="Helical" evidence="2">
    <location>
        <begin position="45"/>
        <end position="64"/>
    </location>
</feature>
<organism evidence="3 4">
    <name type="scientific">Occallatibacter riparius</name>
    <dbReference type="NCBI Taxonomy" id="1002689"/>
    <lineage>
        <taxon>Bacteria</taxon>
        <taxon>Pseudomonadati</taxon>
        <taxon>Acidobacteriota</taxon>
        <taxon>Terriglobia</taxon>
        <taxon>Terriglobales</taxon>
        <taxon>Acidobacteriaceae</taxon>
        <taxon>Occallatibacter</taxon>
    </lineage>
</organism>
<keyword evidence="2" id="KW-1133">Transmembrane helix</keyword>
<accession>A0A9J7BYN9</accession>
<dbReference type="Proteomes" id="UP001059380">
    <property type="component" value="Chromosome"/>
</dbReference>
<evidence type="ECO:0000313" key="4">
    <source>
        <dbReference type="Proteomes" id="UP001059380"/>
    </source>
</evidence>
<proteinExistence type="predicted"/>
<dbReference type="KEGG" id="orp:MOP44_11985"/>
<keyword evidence="2" id="KW-0472">Membrane</keyword>
<gene>
    <name evidence="3" type="ORF">MOP44_11985</name>
</gene>
<feature type="region of interest" description="Disordered" evidence="1">
    <location>
        <begin position="66"/>
        <end position="111"/>
    </location>
</feature>
<keyword evidence="4" id="KW-1185">Reference proteome</keyword>
<evidence type="ECO:0000256" key="2">
    <source>
        <dbReference type="SAM" id="Phobius"/>
    </source>
</evidence>
<sequence>MEEFLSELLKARPDTLLIAGGLLLLLLAIAGNISDKIKAGKHGRIAAGLIGPVLLIAGLSMHVGHAQKRSPADTSQAARDGGQMTGVEAAEKTSGQKPARTPSNNGTTENCTSVADTCKQGYVWREAGPSDHVCVTPAVREQSQNENALGASRRSPGGGAYGADTCLQGYVWREAFPGDHVCVEPDAKVRAARQNSLAGTHNACS</sequence>
<dbReference type="AlphaFoldDB" id="A0A9J7BYN9"/>
<feature type="compositionally biased region" description="Polar residues" evidence="1">
    <location>
        <begin position="93"/>
        <end position="111"/>
    </location>
</feature>
<dbReference type="EMBL" id="CP093313">
    <property type="protein sequence ID" value="UWZ86637.1"/>
    <property type="molecule type" value="Genomic_DNA"/>
</dbReference>
<dbReference type="RefSeq" id="WP_260796275.1">
    <property type="nucleotide sequence ID" value="NZ_CP093313.1"/>
</dbReference>
<protein>
    <submittedName>
        <fullName evidence="3">Uncharacterized protein</fullName>
    </submittedName>
</protein>
<name>A0A9J7BYN9_9BACT</name>
<evidence type="ECO:0000313" key="3">
    <source>
        <dbReference type="EMBL" id="UWZ86637.1"/>
    </source>
</evidence>
<keyword evidence="2" id="KW-0812">Transmembrane</keyword>